<reference evidence="2 3" key="1">
    <citation type="submission" date="2020-05" db="EMBL/GenBank/DDBJ databases">
        <title>Flexivirga sp. ID2601S isolated from air conditioner.</title>
        <authorList>
            <person name="Kim D.H."/>
        </authorList>
    </citation>
    <scope>NUCLEOTIDE SEQUENCE [LARGE SCALE GENOMIC DNA]</scope>
    <source>
        <strain evidence="2 3">ID2601S</strain>
    </source>
</reference>
<feature type="compositionally biased region" description="Basic and acidic residues" evidence="1">
    <location>
        <begin position="57"/>
        <end position="72"/>
    </location>
</feature>
<dbReference type="EMBL" id="JABENB010000001">
    <property type="protein sequence ID" value="NNG38852.1"/>
    <property type="molecule type" value="Genomic_DNA"/>
</dbReference>
<dbReference type="InterPro" id="IPR020311">
    <property type="entry name" value="Uncharacterised_Rv0898c"/>
</dbReference>
<evidence type="ECO:0000313" key="2">
    <source>
        <dbReference type="EMBL" id="NNG38852.1"/>
    </source>
</evidence>
<organism evidence="2 3">
    <name type="scientific">Flexivirga aerilata</name>
    <dbReference type="NCBI Taxonomy" id="1656889"/>
    <lineage>
        <taxon>Bacteria</taxon>
        <taxon>Bacillati</taxon>
        <taxon>Actinomycetota</taxon>
        <taxon>Actinomycetes</taxon>
        <taxon>Micrococcales</taxon>
        <taxon>Dermacoccaceae</taxon>
        <taxon>Flexivirga</taxon>
    </lineage>
</organism>
<keyword evidence="3" id="KW-1185">Reference proteome</keyword>
<sequence>MNDRSIHDHINDLVATEKSLRQQLADGKISAPEEQERLRSVEAELDRLWDLLRQRDAKREFPDAAPQPEERSASTVENYLD</sequence>
<dbReference type="Proteomes" id="UP000557772">
    <property type="component" value="Unassembled WGS sequence"/>
</dbReference>
<dbReference type="Pfam" id="PF10944">
    <property type="entry name" value="DUF2630"/>
    <property type="match status" value="1"/>
</dbReference>
<dbReference type="RefSeq" id="WP_171153071.1">
    <property type="nucleotide sequence ID" value="NZ_JABENB010000001.1"/>
</dbReference>
<comment type="caution">
    <text evidence="2">The sequence shown here is derived from an EMBL/GenBank/DDBJ whole genome shotgun (WGS) entry which is preliminary data.</text>
</comment>
<accession>A0A849APZ5</accession>
<proteinExistence type="predicted"/>
<evidence type="ECO:0000313" key="3">
    <source>
        <dbReference type="Proteomes" id="UP000557772"/>
    </source>
</evidence>
<evidence type="ECO:0000256" key="1">
    <source>
        <dbReference type="SAM" id="MobiDB-lite"/>
    </source>
</evidence>
<protein>
    <submittedName>
        <fullName evidence="2">DUF2630 family protein</fullName>
    </submittedName>
</protein>
<gene>
    <name evidence="2" type="ORF">HJ588_06125</name>
</gene>
<dbReference type="AlphaFoldDB" id="A0A849APZ5"/>
<feature type="region of interest" description="Disordered" evidence="1">
    <location>
        <begin position="57"/>
        <end position="81"/>
    </location>
</feature>
<name>A0A849APZ5_9MICO</name>